<dbReference type="Proteomes" id="UP000272942">
    <property type="component" value="Unassembled WGS sequence"/>
</dbReference>
<protein>
    <submittedName>
        <fullName evidence="4">Reverse transcriptase domain-containing protein</fullName>
    </submittedName>
</protein>
<dbReference type="WBParaSite" id="ECPE_0001138401-mRNA-1">
    <property type="protein sequence ID" value="ECPE_0001138401-mRNA-1"/>
    <property type="gene ID" value="ECPE_0001138401"/>
</dbReference>
<gene>
    <name evidence="2" type="ORF">ECPE_LOCUS11349</name>
</gene>
<sequence length="369" mass="42066">MSSVGPFKHLKQAKDPIVLKERNVYIKFSTKLALANTRIHFLDFCVDKSNYPKQYWIILRRNRIQISKIALRRQAFNEGDYVGKVATILTDESKLTKIAHENEKTTRIEESLSTILRKRKQKGFIDTATSERIRPTGTTIPRFYGLPKVHKSGVPVRPMLDMCNSPYHAVAKWLARLLETVRMTLTQHSLKDTTSLIDALSGFNIKDRHMFSLDVTPLFSNVPIGETIDYLCIYIESNGIDVGLPTDDLKELFFCTHNVQFEFHEEIYRQKDSVAMESPLGPLFADVFMSKIENDPLKTHTKQCVLYKRYVDDILCVVGSTTECQYILETICASTQAPMDGSPTSDLSCNIGASDNWGPIMKQTVEYFT</sequence>
<dbReference type="PANTHER" id="PTHR21301">
    <property type="entry name" value="REVERSE TRANSCRIPTASE"/>
    <property type="match status" value="1"/>
</dbReference>
<keyword evidence="3" id="KW-1185">Reference proteome</keyword>
<dbReference type="AlphaFoldDB" id="A0A183AWL4"/>
<evidence type="ECO:0000313" key="4">
    <source>
        <dbReference type="WBParaSite" id="ECPE_0001138401-mRNA-1"/>
    </source>
</evidence>
<evidence type="ECO:0000259" key="1">
    <source>
        <dbReference type="PROSITE" id="PS50878"/>
    </source>
</evidence>
<accession>A0A183AWL4</accession>
<reference evidence="2 3" key="2">
    <citation type="submission" date="2018-11" db="EMBL/GenBank/DDBJ databases">
        <authorList>
            <consortium name="Pathogen Informatics"/>
        </authorList>
    </citation>
    <scope>NUCLEOTIDE SEQUENCE [LARGE SCALE GENOMIC DNA]</scope>
    <source>
        <strain evidence="2 3">Egypt</strain>
    </source>
</reference>
<dbReference type="InterPro" id="IPR000477">
    <property type="entry name" value="RT_dom"/>
</dbReference>
<dbReference type="OrthoDB" id="10009162at2759"/>
<reference evidence="4" key="1">
    <citation type="submission" date="2016-06" db="UniProtKB">
        <authorList>
            <consortium name="WormBaseParasite"/>
        </authorList>
    </citation>
    <scope>IDENTIFICATION</scope>
</reference>
<evidence type="ECO:0000313" key="2">
    <source>
        <dbReference type="EMBL" id="VDP88379.1"/>
    </source>
</evidence>
<dbReference type="PANTHER" id="PTHR21301:SF10">
    <property type="entry name" value="REVERSE TRANSCRIPTASE DOMAIN-CONTAINING PROTEIN"/>
    <property type="match status" value="1"/>
</dbReference>
<dbReference type="EMBL" id="UZAN01050668">
    <property type="protein sequence ID" value="VDP88379.1"/>
    <property type="molecule type" value="Genomic_DNA"/>
</dbReference>
<organism evidence="4">
    <name type="scientific">Echinostoma caproni</name>
    <dbReference type="NCBI Taxonomy" id="27848"/>
    <lineage>
        <taxon>Eukaryota</taxon>
        <taxon>Metazoa</taxon>
        <taxon>Spiralia</taxon>
        <taxon>Lophotrochozoa</taxon>
        <taxon>Platyhelminthes</taxon>
        <taxon>Trematoda</taxon>
        <taxon>Digenea</taxon>
        <taxon>Plagiorchiida</taxon>
        <taxon>Echinostomata</taxon>
        <taxon>Echinostomatoidea</taxon>
        <taxon>Echinostomatidae</taxon>
        <taxon>Echinostoma</taxon>
    </lineage>
</organism>
<dbReference type="PROSITE" id="PS50878">
    <property type="entry name" value="RT_POL"/>
    <property type="match status" value="1"/>
</dbReference>
<name>A0A183AWL4_9TREM</name>
<evidence type="ECO:0000313" key="3">
    <source>
        <dbReference type="Proteomes" id="UP000272942"/>
    </source>
</evidence>
<proteinExistence type="predicted"/>
<feature type="domain" description="Reverse transcriptase" evidence="1">
    <location>
        <begin position="127"/>
        <end position="369"/>
    </location>
</feature>